<reference evidence="10" key="1">
    <citation type="journal article" date="2021" name="Nat. Commun.">
        <title>Genetic determinants of endophytism in the Arabidopsis root mycobiome.</title>
        <authorList>
            <person name="Mesny F."/>
            <person name="Miyauchi S."/>
            <person name="Thiergart T."/>
            <person name="Pickel B."/>
            <person name="Atanasova L."/>
            <person name="Karlsson M."/>
            <person name="Huettel B."/>
            <person name="Barry K.W."/>
            <person name="Haridas S."/>
            <person name="Chen C."/>
            <person name="Bauer D."/>
            <person name="Andreopoulos W."/>
            <person name="Pangilinan J."/>
            <person name="LaButti K."/>
            <person name="Riley R."/>
            <person name="Lipzen A."/>
            <person name="Clum A."/>
            <person name="Drula E."/>
            <person name="Henrissat B."/>
            <person name="Kohler A."/>
            <person name="Grigoriev I.V."/>
            <person name="Martin F.M."/>
            <person name="Hacquard S."/>
        </authorList>
    </citation>
    <scope>NUCLEOTIDE SEQUENCE</scope>
    <source>
        <strain evidence="10">MPI-CAGE-AT-0023</strain>
    </source>
</reference>
<dbReference type="PANTHER" id="PTHR23501">
    <property type="entry name" value="MAJOR FACILITATOR SUPERFAMILY"/>
    <property type="match status" value="1"/>
</dbReference>
<evidence type="ECO:0000256" key="2">
    <source>
        <dbReference type="ARBA" id="ARBA00008335"/>
    </source>
</evidence>
<evidence type="ECO:0000256" key="6">
    <source>
        <dbReference type="ARBA" id="ARBA00023136"/>
    </source>
</evidence>
<proteinExistence type="inferred from homology"/>
<name>A0A9P9JPJ7_FUSRE</name>
<feature type="transmembrane region" description="Helical" evidence="9">
    <location>
        <begin position="86"/>
        <end position="104"/>
    </location>
</feature>
<evidence type="ECO:0000256" key="4">
    <source>
        <dbReference type="ARBA" id="ARBA00022692"/>
    </source>
</evidence>
<feature type="transmembrane region" description="Helical" evidence="9">
    <location>
        <begin position="242"/>
        <end position="265"/>
    </location>
</feature>
<dbReference type="InterPro" id="IPR036259">
    <property type="entry name" value="MFS_trans_sf"/>
</dbReference>
<dbReference type="SUPFAM" id="SSF103473">
    <property type="entry name" value="MFS general substrate transporter"/>
    <property type="match status" value="1"/>
</dbReference>
<dbReference type="RefSeq" id="XP_046041530.1">
    <property type="nucleotide sequence ID" value="XM_046185422.1"/>
</dbReference>
<feature type="transmembrane region" description="Helical" evidence="9">
    <location>
        <begin position="322"/>
        <end position="346"/>
    </location>
</feature>
<sequence>MPFLERILGQKDTTAQNTDHPNETAQTSNPPGKNGVLSSGTSADSLDLIDKNENEVIQNGAHVTPEAQLGIQKAEAAALVWSKKTVYITYAWIWVCFFMLAFQQSILNNVTYYAYSDFQQAPQIATAQILSSVIGGVLKLPIAKVLNLWGRAEGFVIFVTVYLLGMIIIASCNGPDSYAAGYVLYYIGYSAVYFIMDVFIADTSGLRNRAFAFAFVSTPFICTAFTGPLAAQSFITMASWRWAVGSFCIIMAFVLFPLAIVFKFFQMKAEKMGLFVKARSGRTLTQSIFHYFHEFDIIGAFLLMSAFVLFLLPFSLASNGRAGYSSASFIAMLIIGFCLFFVFAAWEKYGARRYFIRWELLANRTVLGACLLAAILYFSFYSWDQYFYYYVQVVYNLNISNTGYMTQIYNIGSCFWGVVFGVYIRYTKHFKYACLFFGLPLMFLGAGLMIHFRGQDDDIGYIIMCQIFIAISGGTLVIGEDMAVMASADRDGVPMMLAMLNLFASLGGAVGFAVANAIYTNTFPVALQDSLPQETLANWTTIYLGGAQTQLLYPPGSATRDAINYSWGYSQKYNCISATAILVLAIPCIAVWKNYNVDKAQNKGTLI</sequence>
<dbReference type="AlphaFoldDB" id="A0A9P9JPJ7"/>
<evidence type="ECO:0000313" key="10">
    <source>
        <dbReference type="EMBL" id="KAH7210759.1"/>
    </source>
</evidence>
<feature type="transmembrane region" description="Helical" evidence="9">
    <location>
        <begin position="154"/>
        <end position="171"/>
    </location>
</feature>
<keyword evidence="5 9" id="KW-1133">Transmembrane helix</keyword>
<feature type="transmembrane region" description="Helical" evidence="9">
    <location>
        <begin position="459"/>
        <end position="479"/>
    </location>
</feature>
<feature type="transmembrane region" description="Helical" evidence="9">
    <location>
        <begin position="366"/>
        <end position="388"/>
    </location>
</feature>
<evidence type="ECO:0000256" key="1">
    <source>
        <dbReference type="ARBA" id="ARBA00004141"/>
    </source>
</evidence>
<dbReference type="InterPro" id="IPR011701">
    <property type="entry name" value="MFS"/>
</dbReference>
<evidence type="ECO:0000256" key="8">
    <source>
        <dbReference type="SAM" id="MobiDB-lite"/>
    </source>
</evidence>
<feature type="compositionally biased region" description="Polar residues" evidence="8">
    <location>
        <begin position="11"/>
        <end position="37"/>
    </location>
</feature>
<dbReference type="Pfam" id="PF07690">
    <property type="entry name" value="MFS_1"/>
    <property type="match status" value="1"/>
</dbReference>
<feature type="transmembrane region" description="Helical" evidence="9">
    <location>
        <begin position="433"/>
        <end position="453"/>
    </location>
</feature>
<feature type="transmembrane region" description="Helical" evidence="9">
    <location>
        <begin position="500"/>
        <end position="519"/>
    </location>
</feature>
<dbReference type="FunFam" id="1.20.1250.20:FF:000284">
    <property type="entry name" value="Siderophore iron transporter mirB"/>
    <property type="match status" value="1"/>
</dbReference>
<feature type="transmembrane region" description="Helical" evidence="9">
    <location>
        <begin position="183"/>
        <end position="201"/>
    </location>
</feature>
<comment type="subcellular location">
    <subcellularLocation>
        <location evidence="1">Membrane</location>
        <topology evidence="1">Multi-pass membrane protein</topology>
    </subcellularLocation>
</comment>
<feature type="transmembrane region" description="Helical" evidence="9">
    <location>
        <begin position="576"/>
        <end position="595"/>
    </location>
</feature>
<keyword evidence="7" id="KW-0325">Glycoprotein</keyword>
<keyword evidence="4 9" id="KW-0812">Transmembrane</keyword>
<organism evidence="10 11">
    <name type="scientific">Fusarium redolens</name>
    <dbReference type="NCBI Taxonomy" id="48865"/>
    <lineage>
        <taxon>Eukaryota</taxon>
        <taxon>Fungi</taxon>
        <taxon>Dikarya</taxon>
        <taxon>Ascomycota</taxon>
        <taxon>Pezizomycotina</taxon>
        <taxon>Sordariomycetes</taxon>
        <taxon>Hypocreomycetidae</taxon>
        <taxon>Hypocreales</taxon>
        <taxon>Nectriaceae</taxon>
        <taxon>Fusarium</taxon>
        <taxon>Fusarium redolens species complex</taxon>
    </lineage>
</organism>
<evidence type="ECO:0000256" key="9">
    <source>
        <dbReference type="SAM" id="Phobius"/>
    </source>
</evidence>
<evidence type="ECO:0000256" key="5">
    <source>
        <dbReference type="ARBA" id="ARBA00022989"/>
    </source>
</evidence>
<comment type="caution">
    <text evidence="10">The sequence shown here is derived from an EMBL/GenBank/DDBJ whole genome shotgun (WGS) entry which is preliminary data.</text>
</comment>
<feature type="transmembrane region" description="Helical" evidence="9">
    <location>
        <begin position="297"/>
        <end position="316"/>
    </location>
</feature>
<dbReference type="PANTHER" id="PTHR23501:SF107">
    <property type="entry name" value="TRANSPORTER, PUTATIVE (AFU_ORTHOLOGUE AFUA_7G04730)-RELATED"/>
    <property type="match status" value="1"/>
</dbReference>
<dbReference type="Proteomes" id="UP000720189">
    <property type="component" value="Unassembled WGS sequence"/>
</dbReference>
<dbReference type="EMBL" id="JAGMUX010000032">
    <property type="protein sequence ID" value="KAH7210759.1"/>
    <property type="molecule type" value="Genomic_DNA"/>
</dbReference>
<dbReference type="Gene3D" id="1.20.1250.20">
    <property type="entry name" value="MFS general substrate transporter like domains"/>
    <property type="match status" value="2"/>
</dbReference>
<comment type="similarity">
    <text evidence="2">Belongs to the major facilitator superfamily.</text>
</comment>
<accession>A0A9P9JPJ7</accession>
<evidence type="ECO:0000256" key="3">
    <source>
        <dbReference type="ARBA" id="ARBA00022448"/>
    </source>
</evidence>
<dbReference type="GO" id="GO:0022857">
    <property type="term" value="F:transmembrane transporter activity"/>
    <property type="evidence" value="ECO:0007669"/>
    <property type="project" value="InterPro"/>
</dbReference>
<dbReference type="GeneID" id="70215376"/>
<evidence type="ECO:0000313" key="11">
    <source>
        <dbReference type="Proteomes" id="UP000720189"/>
    </source>
</evidence>
<dbReference type="FunFam" id="1.20.1250.20:FF:000335">
    <property type="entry name" value="Siderochrome iron transporter 2"/>
    <property type="match status" value="1"/>
</dbReference>
<keyword evidence="6 9" id="KW-0472">Membrane</keyword>
<feature type="transmembrane region" description="Helical" evidence="9">
    <location>
        <begin position="210"/>
        <end position="230"/>
    </location>
</feature>
<feature type="transmembrane region" description="Helical" evidence="9">
    <location>
        <begin position="408"/>
        <end position="426"/>
    </location>
</feature>
<feature type="region of interest" description="Disordered" evidence="8">
    <location>
        <begin position="8"/>
        <end position="37"/>
    </location>
</feature>
<dbReference type="GO" id="GO:0005886">
    <property type="term" value="C:plasma membrane"/>
    <property type="evidence" value="ECO:0007669"/>
    <property type="project" value="TreeGrafter"/>
</dbReference>
<evidence type="ECO:0000256" key="7">
    <source>
        <dbReference type="ARBA" id="ARBA00023180"/>
    </source>
</evidence>
<protein>
    <submittedName>
        <fullName evidence="10">Major facilitator superfamily domain-containing protein</fullName>
    </submittedName>
</protein>
<keyword evidence="11" id="KW-1185">Reference proteome</keyword>
<keyword evidence="3" id="KW-0813">Transport</keyword>
<gene>
    <name evidence="10" type="ORF">BKA55DRAFT_261826</name>
</gene>
<feature type="transmembrane region" description="Helical" evidence="9">
    <location>
        <begin position="124"/>
        <end position="142"/>
    </location>
</feature>
<dbReference type="OrthoDB" id="4078873at2759"/>